<accession>A0A4R3NUM5</accession>
<dbReference type="Gene3D" id="1.10.260.40">
    <property type="entry name" value="lambda repressor-like DNA-binding domains"/>
    <property type="match status" value="1"/>
</dbReference>
<dbReference type="GO" id="GO:0003677">
    <property type="term" value="F:DNA binding"/>
    <property type="evidence" value="ECO:0007669"/>
    <property type="project" value="UniProtKB-KW"/>
</dbReference>
<evidence type="ECO:0000259" key="2">
    <source>
        <dbReference type="PROSITE" id="PS50943"/>
    </source>
</evidence>
<dbReference type="PANTHER" id="PTHR46558">
    <property type="entry name" value="TRACRIPTIONAL REGULATORY PROTEIN-RELATED-RELATED"/>
    <property type="match status" value="1"/>
</dbReference>
<evidence type="ECO:0000313" key="4">
    <source>
        <dbReference type="Proteomes" id="UP000295097"/>
    </source>
</evidence>
<proteinExistence type="predicted"/>
<name>A0A4R3NUM5_9HYPH</name>
<keyword evidence="4" id="KW-1185">Reference proteome</keyword>
<dbReference type="Proteomes" id="UP000295097">
    <property type="component" value="Unassembled WGS sequence"/>
</dbReference>
<keyword evidence="1" id="KW-0238">DNA-binding</keyword>
<organism evidence="3 4">
    <name type="scientific">Martelella mediterranea</name>
    <dbReference type="NCBI Taxonomy" id="293089"/>
    <lineage>
        <taxon>Bacteria</taxon>
        <taxon>Pseudomonadati</taxon>
        <taxon>Pseudomonadota</taxon>
        <taxon>Alphaproteobacteria</taxon>
        <taxon>Hyphomicrobiales</taxon>
        <taxon>Aurantimonadaceae</taxon>
        <taxon>Martelella</taxon>
    </lineage>
</organism>
<dbReference type="PROSITE" id="PS50943">
    <property type="entry name" value="HTH_CROC1"/>
    <property type="match status" value="1"/>
</dbReference>
<comment type="caution">
    <text evidence="3">The sequence shown here is derived from an EMBL/GenBank/DDBJ whole genome shotgun (WGS) entry which is preliminary data.</text>
</comment>
<gene>
    <name evidence="3" type="ORF">EDC90_102330</name>
</gene>
<reference evidence="3 4" key="1">
    <citation type="submission" date="2019-03" db="EMBL/GenBank/DDBJ databases">
        <title>Freshwater and sediment microbial communities from various areas in North America, analyzing microbe dynamics in response to fracking.</title>
        <authorList>
            <person name="Lamendella R."/>
        </authorList>
    </citation>
    <scope>NUCLEOTIDE SEQUENCE [LARGE SCALE GENOMIC DNA]</scope>
    <source>
        <strain evidence="3 4">175.2</strain>
    </source>
</reference>
<dbReference type="InterPro" id="IPR001387">
    <property type="entry name" value="Cro/C1-type_HTH"/>
</dbReference>
<dbReference type="EMBL" id="SMAR01000023">
    <property type="protein sequence ID" value="TCT36174.1"/>
    <property type="molecule type" value="Genomic_DNA"/>
</dbReference>
<dbReference type="InterPro" id="IPR010982">
    <property type="entry name" value="Lambda_DNA-bd_dom_sf"/>
</dbReference>
<dbReference type="PANTHER" id="PTHR46558:SF4">
    <property type="entry name" value="DNA-BIDING PHAGE PROTEIN"/>
    <property type="match status" value="1"/>
</dbReference>
<dbReference type="Pfam" id="PF01381">
    <property type="entry name" value="HTH_3"/>
    <property type="match status" value="1"/>
</dbReference>
<dbReference type="CDD" id="cd00093">
    <property type="entry name" value="HTH_XRE"/>
    <property type="match status" value="1"/>
</dbReference>
<sequence>MAEKLKNARQKARLTQAQLAERLGVSQATVANWESGSGKRPSKKRSKQLSILLGVPEEEILAPDGEVSDFDAFRTHSEKELNAILNSIHALRSMIYSYEPESEKETSDKFANLPDARPYSRSLINTILSASTTEFGVPQHMINVITTALNMHDMIVNEIETESRHTHPDIHYVRQFIEKYEIDFTGDPRIVEE</sequence>
<protein>
    <submittedName>
        <fullName evidence="3">Transcriptional regulator with XRE-family HTH domain</fullName>
    </submittedName>
</protein>
<feature type="domain" description="HTH cro/C1-type" evidence="2">
    <location>
        <begin position="5"/>
        <end position="60"/>
    </location>
</feature>
<evidence type="ECO:0000313" key="3">
    <source>
        <dbReference type="EMBL" id="TCT36174.1"/>
    </source>
</evidence>
<dbReference type="SUPFAM" id="SSF47413">
    <property type="entry name" value="lambda repressor-like DNA-binding domains"/>
    <property type="match status" value="1"/>
</dbReference>
<dbReference type="AlphaFoldDB" id="A0A4R3NUM5"/>
<evidence type="ECO:0000256" key="1">
    <source>
        <dbReference type="ARBA" id="ARBA00023125"/>
    </source>
</evidence>
<dbReference type="SMART" id="SM00530">
    <property type="entry name" value="HTH_XRE"/>
    <property type="match status" value="1"/>
</dbReference>
<dbReference type="RefSeq" id="WP_207903917.1">
    <property type="nucleotide sequence ID" value="NZ_SMAR01000023.1"/>
</dbReference>